<dbReference type="AlphaFoldDB" id="A0AAD0IXD2"/>
<evidence type="ECO:0000313" key="1">
    <source>
        <dbReference type="EMBL" id="AWG27423.1"/>
    </source>
</evidence>
<name>A0AAD0IXD2_9BURK</name>
<dbReference type="Proteomes" id="UP000244809">
    <property type="component" value="Chromosome 1"/>
</dbReference>
<reference evidence="1 2" key="1">
    <citation type="submission" date="2017-04" db="EMBL/GenBank/DDBJ databases">
        <title>Complete genome sequence of Burkholderia cenocepacia PC184 Midwest clone.</title>
        <authorList>
            <person name="Mulks M.H."/>
            <person name="Cooper V.S."/>
        </authorList>
    </citation>
    <scope>NUCLEOTIDE SEQUENCE [LARGE SCALE GENOMIC DNA]</scope>
    <source>
        <strain evidence="1 2">PC184 Mulks</strain>
    </source>
</reference>
<dbReference type="EMBL" id="CP021067">
    <property type="protein sequence ID" value="AWG27423.1"/>
    <property type="molecule type" value="Genomic_DNA"/>
</dbReference>
<evidence type="ECO:0000313" key="2">
    <source>
        <dbReference type="Proteomes" id="UP000244809"/>
    </source>
</evidence>
<gene>
    <name evidence="1" type="ORF">B9Z07_00115</name>
</gene>
<accession>A0AAD0IXD2</accession>
<protein>
    <submittedName>
        <fullName evidence="1">Transcriptional regulator</fullName>
    </submittedName>
</protein>
<proteinExistence type="predicted"/>
<sequence length="49" mass="5497">MLRYFSPITTIGTPQSAAAQELRMECMFPADDAPDARHRQLLDAHAPVR</sequence>
<organism evidence="1 2">
    <name type="scientific">Burkholderia cenocepacia</name>
    <dbReference type="NCBI Taxonomy" id="95486"/>
    <lineage>
        <taxon>Bacteria</taxon>
        <taxon>Pseudomonadati</taxon>
        <taxon>Pseudomonadota</taxon>
        <taxon>Betaproteobacteria</taxon>
        <taxon>Burkholderiales</taxon>
        <taxon>Burkholderiaceae</taxon>
        <taxon>Burkholderia</taxon>
        <taxon>Burkholderia cepacia complex</taxon>
    </lineage>
</organism>